<keyword evidence="2" id="KW-1185">Reference proteome</keyword>
<dbReference type="Proteomes" id="UP000243950">
    <property type="component" value="Unassembled WGS sequence"/>
</dbReference>
<dbReference type="EMBL" id="FOMO01000001">
    <property type="protein sequence ID" value="SFD30941.1"/>
    <property type="molecule type" value="Genomic_DNA"/>
</dbReference>
<dbReference type="RefSeq" id="WP_143103557.1">
    <property type="nucleotide sequence ID" value="NZ_BSSG01000003.1"/>
</dbReference>
<organism evidence="1 2">
    <name type="scientific">Pseudomonas straminea</name>
    <dbReference type="NCBI Taxonomy" id="47882"/>
    <lineage>
        <taxon>Bacteria</taxon>
        <taxon>Pseudomonadati</taxon>
        <taxon>Pseudomonadota</taxon>
        <taxon>Gammaproteobacteria</taxon>
        <taxon>Pseudomonadales</taxon>
        <taxon>Pseudomonadaceae</taxon>
        <taxon>Phytopseudomonas</taxon>
    </lineage>
</organism>
<evidence type="ECO:0000313" key="2">
    <source>
        <dbReference type="Proteomes" id="UP000243950"/>
    </source>
</evidence>
<evidence type="ECO:0000313" key="1">
    <source>
        <dbReference type="EMBL" id="SFD30941.1"/>
    </source>
</evidence>
<dbReference type="AlphaFoldDB" id="A0A1I1R9C0"/>
<proteinExistence type="predicted"/>
<protein>
    <submittedName>
        <fullName evidence="1">Uncharacterized protein</fullName>
    </submittedName>
</protein>
<reference evidence="2" key="1">
    <citation type="submission" date="2016-10" db="EMBL/GenBank/DDBJ databases">
        <authorList>
            <person name="Varghese N."/>
            <person name="Submissions S."/>
        </authorList>
    </citation>
    <scope>NUCLEOTIDE SEQUENCE [LARGE SCALE GENOMIC DNA]</scope>
    <source>
        <strain evidence="2">JCM 2783</strain>
    </source>
</reference>
<gene>
    <name evidence="1" type="ORF">SAMN05216372_10113</name>
</gene>
<accession>A0A1I1R9C0</accession>
<name>A0A1I1R9C0_PSEOC</name>
<sequence length="154" mass="16479">MKQIPGMLEGAMAVRFYQSVQGPVPIEVGAAVPGRSMSAIVKPTVSPITLDAACEEDLGLSLLEAEATGLTAEKVCDQLNAFYAGRRVNCSCAAEVEAVIGLFQAAGTELEFSLSTLDAAALYLPDAPPLDQYPESVARDLFVLARPFEMWRLR</sequence>